<evidence type="ECO:0000256" key="5">
    <source>
        <dbReference type="ARBA" id="ARBA00058118"/>
    </source>
</evidence>
<dbReference type="PROSITE" id="PS00521">
    <property type="entry name" value="P5CR"/>
    <property type="match status" value="1"/>
</dbReference>
<accession>A0A212JWE3</accession>
<keyword evidence="4 6" id="KW-0560">Oxidoreductase</keyword>
<comment type="function">
    <text evidence="5 6">Catalyzes the reduction of 1-pyrroline-5-carboxylate (PCA) to L-proline.</text>
</comment>
<dbReference type="InterPro" id="IPR036291">
    <property type="entry name" value="NAD(P)-bd_dom_sf"/>
</dbReference>
<proteinExistence type="inferred from homology"/>
<dbReference type="InterPro" id="IPR029036">
    <property type="entry name" value="P5CR_dimer"/>
</dbReference>
<comment type="subcellular location">
    <subcellularLocation>
        <location evidence="6">Cytoplasm</location>
    </subcellularLocation>
</comment>
<name>A0A212JWE3_9FIRM</name>
<feature type="binding site" evidence="8">
    <location>
        <position position="56"/>
    </location>
    <ligand>
        <name>NADPH</name>
        <dbReference type="ChEBI" id="CHEBI:57783"/>
    </ligand>
</feature>
<dbReference type="FunFam" id="1.10.3730.10:FF:000001">
    <property type="entry name" value="Pyrroline-5-carboxylate reductase"/>
    <property type="match status" value="1"/>
</dbReference>
<dbReference type="EC" id="1.5.1.2" evidence="6 7"/>
<comment type="catalytic activity">
    <reaction evidence="6 9">
        <text>L-proline + NADP(+) = (S)-1-pyrroline-5-carboxylate + NADPH + 2 H(+)</text>
        <dbReference type="Rhea" id="RHEA:14109"/>
        <dbReference type="ChEBI" id="CHEBI:15378"/>
        <dbReference type="ChEBI" id="CHEBI:17388"/>
        <dbReference type="ChEBI" id="CHEBI:57783"/>
        <dbReference type="ChEBI" id="CHEBI:58349"/>
        <dbReference type="ChEBI" id="CHEBI:60039"/>
        <dbReference type="EC" id="1.5.1.2"/>
    </reaction>
</comment>
<dbReference type="Pfam" id="PF14748">
    <property type="entry name" value="P5CR_dimer"/>
    <property type="match status" value="1"/>
</dbReference>
<evidence type="ECO:0000256" key="8">
    <source>
        <dbReference type="PIRSR" id="PIRSR000193-1"/>
    </source>
</evidence>
<dbReference type="InterPro" id="IPR008927">
    <property type="entry name" value="6-PGluconate_DH-like_C_sf"/>
</dbReference>
<dbReference type="AlphaFoldDB" id="A0A212JWE3"/>
<evidence type="ECO:0000256" key="2">
    <source>
        <dbReference type="ARBA" id="ARBA00022650"/>
    </source>
</evidence>
<dbReference type="HAMAP" id="MF_01925">
    <property type="entry name" value="P5C_reductase"/>
    <property type="match status" value="1"/>
</dbReference>
<comment type="similarity">
    <text evidence="1 6 9">Belongs to the pyrroline-5-carboxylate reductase family.</text>
</comment>
<evidence type="ECO:0000256" key="6">
    <source>
        <dbReference type="HAMAP-Rule" id="MF_01925"/>
    </source>
</evidence>
<dbReference type="SUPFAM" id="SSF48179">
    <property type="entry name" value="6-phosphogluconate dehydrogenase C-terminal domain-like"/>
    <property type="match status" value="1"/>
</dbReference>
<feature type="binding site" evidence="8">
    <location>
        <begin position="8"/>
        <end position="13"/>
    </location>
    <ligand>
        <name>NADP(+)</name>
        <dbReference type="ChEBI" id="CHEBI:58349"/>
    </ligand>
</feature>
<dbReference type="PANTHER" id="PTHR11645">
    <property type="entry name" value="PYRROLINE-5-CARBOXYLATE REDUCTASE"/>
    <property type="match status" value="1"/>
</dbReference>
<dbReference type="PANTHER" id="PTHR11645:SF0">
    <property type="entry name" value="PYRROLINE-5-CARBOXYLATE REDUCTASE 3"/>
    <property type="match status" value="1"/>
</dbReference>
<dbReference type="SUPFAM" id="SSF51735">
    <property type="entry name" value="NAD(P)-binding Rossmann-fold domains"/>
    <property type="match status" value="1"/>
</dbReference>
<dbReference type="InterPro" id="IPR000304">
    <property type="entry name" value="Pyrroline-COOH_reductase"/>
</dbReference>
<dbReference type="EMBL" id="FLUN01000001">
    <property type="protein sequence ID" value="SBW03672.1"/>
    <property type="molecule type" value="Genomic_DNA"/>
</dbReference>
<dbReference type="NCBIfam" id="TIGR00112">
    <property type="entry name" value="proC"/>
    <property type="match status" value="1"/>
</dbReference>
<dbReference type="InterPro" id="IPR053790">
    <property type="entry name" value="P5CR-like_CS"/>
</dbReference>
<evidence type="ECO:0000313" key="12">
    <source>
        <dbReference type="EMBL" id="SBW03672.1"/>
    </source>
</evidence>
<evidence type="ECO:0000259" key="10">
    <source>
        <dbReference type="Pfam" id="PF03807"/>
    </source>
</evidence>
<feature type="domain" description="Pyrroline-5-carboxylate reductase catalytic N-terminal" evidence="10">
    <location>
        <begin position="5"/>
        <end position="96"/>
    </location>
</feature>
<gene>
    <name evidence="6 12" type="primary">proC</name>
    <name evidence="12" type="ORF">KL86CLO1_11809</name>
</gene>
<protein>
    <recommendedName>
        <fullName evidence="6 7">Pyrroline-5-carboxylate reductase</fullName>
        <shortName evidence="6">P5C reductase</shortName>
        <shortName evidence="6">P5CR</shortName>
        <ecNumber evidence="6 7">1.5.1.2</ecNumber>
    </recommendedName>
    <alternativeName>
        <fullName evidence="6">PCA reductase</fullName>
    </alternativeName>
</protein>
<evidence type="ECO:0000256" key="4">
    <source>
        <dbReference type="ARBA" id="ARBA00023002"/>
    </source>
</evidence>
<sequence length="265" mass="28075">MEGTLGFIGAGNMSGAIVSGILQAKLLSPDRILVSNRHEGKLEVPARRGVFTTIDNKVVAKGADIVILGVKPQMFPDILPELAPLLWDKCVVSLAPGYSMAWLALQLPGAHIVRAMPNTPLLVGKGVTAVAEAPQVPRPLFDEVVEIFSAVGEVSIVPETLLDAVIAVSGSSPAYFFRMADAMVKGAEQLGMDPVEALRLTALTMEGAAKMLLESGGGAGELTRQVCSPGGTTLAALTAFDEYRFEEMISRAMERCVNRSRELGK</sequence>
<keyword evidence="3 6" id="KW-0521">NADP</keyword>
<keyword evidence="6 9" id="KW-0028">Amino-acid biosynthesis</keyword>
<evidence type="ECO:0000259" key="11">
    <source>
        <dbReference type="Pfam" id="PF14748"/>
    </source>
</evidence>
<keyword evidence="2 6" id="KW-0641">Proline biosynthesis</keyword>
<dbReference type="Gene3D" id="1.10.3730.10">
    <property type="entry name" value="ProC C-terminal domain-like"/>
    <property type="match status" value="1"/>
</dbReference>
<comment type="pathway">
    <text evidence="6 9">Amino-acid biosynthesis; L-proline biosynthesis; L-proline from L-glutamate 5-semialdehyde: step 1/1.</text>
</comment>
<evidence type="ECO:0000256" key="7">
    <source>
        <dbReference type="NCBIfam" id="TIGR00112"/>
    </source>
</evidence>
<keyword evidence="6" id="KW-0963">Cytoplasm</keyword>
<dbReference type="PIRSF" id="PIRSF000193">
    <property type="entry name" value="Pyrrol-5-carb_rd"/>
    <property type="match status" value="1"/>
</dbReference>
<dbReference type="Gene3D" id="3.40.50.720">
    <property type="entry name" value="NAD(P)-binding Rossmann-like Domain"/>
    <property type="match status" value="1"/>
</dbReference>
<evidence type="ECO:0000256" key="3">
    <source>
        <dbReference type="ARBA" id="ARBA00022857"/>
    </source>
</evidence>
<feature type="domain" description="Pyrroline-5-carboxylate reductase dimerisation" evidence="11">
    <location>
        <begin position="159"/>
        <end position="263"/>
    </location>
</feature>
<dbReference type="GO" id="GO:0005737">
    <property type="term" value="C:cytoplasm"/>
    <property type="evidence" value="ECO:0007669"/>
    <property type="project" value="UniProtKB-SubCell"/>
</dbReference>
<comment type="catalytic activity">
    <reaction evidence="6">
        <text>L-proline + NAD(+) = (S)-1-pyrroline-5-carboxylate + NADH + 2 H(+)</text>
        <dbReference type="Rhea" id="RHEA:14105"/>
        <dbReference type="ChEBI" id="CHEBI:15378"/>
        <dbReference type="ChEBI" id="CHEBI:17388"/>
        <dbReference type="ChEBI" id="CHEBI:57540"/>
        <dbReference type="ChEBI" id="CHEBI:57945"/>
        <dbReference type="ChEBI" id="CHEBI:60039"/>
        <dbReference type="EC" id="1.5.1.2"/>
    </reaction>
</comment>
<reference evidence="12" key="1">
    <citation type="submission" date="2016-04" db="EMBL/GenBank/DDBJ databases">
        <authorList>
            <person name="Evans L.H."/>
            <person name="Alamgir A."/>
            <person name="Owens N."/>
            <person name="Weber N.D."/>
            <person name="Virtaneva K."/>
            <person name="Barbian K."/>
            <person name="Babar A."/>
            <person name="Rosenke K."/>
        </authorList>
    </citation>
    <scope>NUCLEOTIDE SEQUENCE</scope>
    <source>
        <strain evidence="12">86</strain>
    </source>
</reference>
<evidence type="ECO:0000256" key="9">
    <source>
        <dbReference type="RuleBase" id="RU003903"/>
    </source>
</evidence>
<dbReference type="InterPro" id="IPR028939">
    <property type="entry name" value="P5C_Rdtase_cat_N"/>
</dbReference>
<dbReference type="UniPathway" id="UPA00098">
    <property type="reaction ID" value="UER00361"/>
</dbReference>
<evidence type="ECO:0000256" key="1">
    <source>
        <dbReference type="ARBA" id="ARBA00005525"/>
    </source>
</evidence>
<organism evidence="12">
    <name type="scientific">uncultured Eubacteriales bacterium</name>
    <dbReference type="NCBI Taxonomy" id="172733"/>
    <lineage>
        <taxon>Bacteria</taxon>
        <taxon>Bacillati</taxon>
        <taxon>Bacillota</taxon>
        <taxon>Clostridia</taxon>
        <taxon>Eubacteriales</taxon>
        <taxon>environmental samples</taxon>
    </lineage>
</organism>
<dbReference type="GO" id="GO:0055129">
    <property type="term" value="P:L-proline biosynthetic process"/>
    <property type="evidence" value="ECO:0007669"/>
    <property type="project" value="UniProtKB-UniRule"/>
</dbReference>
<dbReference type="Pfam" id="PF03807">
    <property type="entry name" value="F420_oxidored"/>
    <property type="match status" value="1"/>
</dbReference>
<dbReference type="GO" id="GO:0004735">
    <property type="term" value="F:pyrroline-5-carboxylate reductase activity"/>
    <property type="evidence" value="ECO:0007669"/>
    <property type="project" value="UniProtKB-UniRule"/>
</dbReference>